<dbReference type="RefSeq" id="WP_009858363.1">
    <property type="nucleotide sequence ID" value="NZ_JAAOCD010000003.1"/>
</dbReference>
<evidence type="ECO:0000313" key="2">
    <source>
        <dbReference type="Proteomes" id="UP000802098"/>
    </source>
</evidence>
<evidence type="ECO:0000313" key="1">
    <source>
        <dbReference type="EMBL" id="NHK98577.1"/>
    </source>
</evidence>
<keyword evidence="2" id="KW-1185">Reference proteome</keyword>
<protein>
    <submittedName>
        <fullName evidence="1">Uncharacterized protein</fullName>
    </submittedName>
</protein>
<name>A0ABX0HXM5_9BURK</name>
<sequence length="69" mass="7815">MGPLQHNSHVLYRVVEVVRGADGRLQKIHAAYHADLAYVRRHAAFVAERTQAARLYIADHTGQVVQRLI</sequence>
<organism evidence="1 2">
    <name type="scientific">Rubrivivax benzoatilyticus</name>
    <dbReference type="NCBI Taxonomy" id="316997"/>
    <lineage>
        <taxon>Bacteria</taxon>
        <taxon>Pseudomonadati</taxon>
        <taxon>Pseudomonadota</taxon>
        <taxon>Betaproteobacteria</taxon>
        <taxon>Burkholderiales</taxon>
        <taxon>Sphaerotilaceae</taxon>
        <taxon>Rubrivivax</taxon>
    </lineage>
</organism>
<dbReference type="EMBL" id="JAAOCD010000003">
    <property type="protein sequence ID" value="NHK98577.1"/>
    <property type="molecule type" value="Genomic_DNA"/>
</dbReference>
<comment type="caution">
    <text evidence="1">The sequence shown here is derived from an EMBL/GenBank/DDBJ whole genome shotgun (WGS) entry which is preliminary data.</text>
</comment>
<proteinExistence type="predicted"/>
<reference evidence="1 2" key="1">
    <citation type="submission" date="2020-03" db="EMBL/GenBank/DDBJ databases">
        <title>Rubrivivax benzoatilyticus JA2 (sequenced after 10 years sub-culturing).</title>
        <authorList>
            <person name="Gupta D."/>
            <person name="Chintalapati S."/>
            <person name="Chintalapati V.R."/>
        </authorList>
    </citation>
    <scope>NUCLEOTIDE SEQUENCE [LARGE SCALE GENOMIC DNA]</scope>
    <source>
        <strain evidence="1 2">JA2-Mal</strain>
    </source>
</reference>
<accession>A0ABX0HXM5</accession>
<gene>
    <name evidence="1" type="ORF">G7087_09345</name>
</gene>
<dbReference type="Proteomes" id="UP000802098">
    <property type="component" value="Unassembled WGS sequence"/>
</dbReference>